<dbReference type="EMBL" id="BOMH01000014">
    <property type="protein sequence ID" value="GID63887.1"/>
    <property type="molecule type" value="Genomic_DNA"/>
</dbReference>
<evidence type="ECO:0000313" key="3">
    <source>
        <dbReference type="Proteomes" id="UP000619479"/>
    </source>
</evidence>
<proteinExistence type="predicted"/>
<comment type="caution">
    <text evidence="2">The sequence shown here is derived from an EMBL/GenBank/DDBJ whole genome shotgun (WGS) entry which is preliminary data.</text>
</comment>
<name>A0A919IGE7_9ACTN</name>
<gene>
    <name evidence="2" type="ORF">Acy02nite_17680</name>
</gene>
<organism evidence="2 3">
    <name type="scientific">Actinoplanes cyaneus</name>
    <dbReference type="NCBI Taxonomy" id="52696"/>
    <lineage>
        <taxon>Bacteria</taxon>
        <taxon>Bacillati</taxon>
        <taxon>Actinomycetota</taxon>
        <taxon>Actinomycetes</taxon>
        <taxon>Micromonosporales</taxon>
        <taxon>Micromonosporaceae</taxon>
        <taxon>Actinoplanes</taxon>
    </lineage>
</organism>
<dbReference type="Pfam" id="PF19873">
    <property type="entry name" value="DUF6346"/>
    <property type="match status" value="1"/>
</dbReference>
<evidence type="ECO:0000313" key="2">
    <source>
        <dbReference type="EMBL" id="GID63887.1"/>
    </source>
</evidence>
<keyword evidence="1" id="KW-0472">Membrane</keyword>
<dbReference type="AlphaFoldDB" id="A0A919IGE7"/>
<dbReference type="InterPro" id="IPR045927">
    <property type="entry name" value="DUF6346"/>
</dbReference>
<protein>
    <submittedName>
        <fullName evidence="2">Uncharacterized protein</fullName>
    </submittedName>
</protein>
<sequence length="149" mass="16145">MLGVLIILAIAYVLLATAMTVARFTGPDFADARRTGKAEVLGCERRGPVGLKGFGFYEACTVSIPWGSRRRVTIDKPGFFTDEKPGDTIVIGENPGSRGNVGYSRPELPSRGWVTLIAAVIGFIGVLPILVLLAVLRDGLRSLFRRRRA</sequence>
<accession>A0A919IGE7</accession>
<evidence type="ECO:0000256" key="1">
    <source>
        <dbReference type="SAM" id="Phobius"/>
    </source>
</evidence>
<dbReference type="Proteomes" id="UP000619479">
    <property type="component" value="Unassembled WGS sequence"/>
</dbReference>
<keyword evidence="1" id="KW-0812">Transmembrane</keyword>
<reference evidence="2" key="1">
    <citation type="submission" date="2021-01" db="EMBL/GenBank/DDBJ databases">
        <title>Whole genome shotgun sequence of Actinoplanes cyaneus NBRC 14990.</title>
        <authorList>
            <person name="Komaki H."/>
            <person name="Tamura T."/>
        </authorList>
    </citation>
    <scope>NUCLEOTIDE SEQUENCE</scope>
    <source>
        <strain evidence="2">NBRC 14990</strain>
    </source>
</reference>
<keyword evidence="3" id="KW-1185">Reference proteome</keyword>
<keyword evidence="1" id="KW-1133">Transmembrane helix</keyword>
<feature type="transmembrane region" description="Helical" evidence="1">
    <location>
        <begin position="113"/>
        <end position="136"/>
    </location>
</feature>